<comment type="caution">
    <text evidence="2">The sequence shown here is derived from an EMBL/GenBank/DDBJ whole genome shotgun (WGS) entry which is preliminary data.</text>
</comment>
<dbReference type="Pfam" id="PF08613">
    <property type="entry name" value="Cyclin"/>
    <property type="match status" value="1"/>
</dbReference>
<organism evidence="2 3">
    <name type="scientific">Leishmania donovani</name>
    <dbReference type="NCBI Taxonomy" id="5661"/>
    <lineage>
        <taxon>Eukaryota</taxon>
        <taxon>Discoba</taxon>
        <taxon>Euglenozoa</taxon>
        <taxon>Kinetoplastea</taxon>
        <taxon>Metakinetoplastina</taxon>
        <taxon>Trypanosomatida</taxon>
        <taxon>Trypanosomatidae</taxon>
        <taxon>Leishmaniinae</taxon>
        <taxon>Leishmania</taxon>
    </lineage>
</organism>
<feature type="compositionally biased region" description="Basic and acidic residues" evidence="1">
    <location>
        <begin position="365"/>
        <end position="374"/>
    </location>
</feature>
<sequence length="1149" mass="121284">MDCVEACPPHHTRSSQLAHRPPASAAGGSNGISGIVGSSGSSNVRRACAAVSTARSTDRIHSAFPTYAESPQQPPQPSTTTATSAPATTATRASPFTQEKHHQGCPDASAAITVSPEQQQSQHVKRLSPSTCSGSASNLTILLHSNTNASVTSAATDSSEQSTPLSGVSSHQQQVQRARAQRVVDEANHLYSNPCSSLQPSLDSCSSSRARDNEDDEVAADDAVSAAFVDGAAVAGNDDDQQQQHRRHSDDLSQQHREERTHPHHRCGAAMRIPDPSTFVDPSSSSRHRPTTTTTTASTNKDGTDPGGPSSGRNSRTMSQLHQRRGDSGNPNGDGNRARTLDDAEYEEDQEVWRALHPPPHLRRHGGERDEDNHDPQAATAAMIIAPGGGAAVTSMSSACLSAPDATPVVPPPKRFATGEGEAVALDELRYVSSSTTTTAAAASAILEEDEDDEGERASPSHVATTDANREKGASRGNCVSSSSTGVLASRRHASDSVTAGIPYDPSCFPLPSQPPKLAAPVTAALIETRYAFLALSFMMRMLCKLHKGEPIPSSDFHSHCIPPMTVTMYVQRLVRYCACSGEALLCSFLLLLKYVFHSGHPVTIYNAHRLLITSIVLGIKLRDDVYYSNVYYGRIGGISGREMNKLELLFLEKLEWETQVHVDEYMALLDLLAELGIDAEPTSAQLEAFAAAYPDEVAAYVSDEEDSEIAEANAKLQQQGPDSAAGSSMKDAAASVTALPAAEQQRLKVLRGAYRLHQWHTLVVPWLARLERCVFAKAEENAVAAAAARKEEGLRWQQYHREDEKAAALRHQRPSSASTWLSPLSAQKRATSSATTAAAAAATAGAAWASEPPYQASRSHRDGSNVPHRSSSGAIMMGGGGAHSTAISSSGGSSGFDSVRYNNFMNFANNANGGYFGTLSASAQQKHAVSGPAPFSYYYQGNDVARASIQVRHLAAASSSAHFDITNRVAASVAALTSPSSSTTHGSGINVNAQPDLAVAGMTSTRTPATAVGTDDTVAAAQRASLSTLEGGSDARSPGSSFTSPACINSLARFSTYARTTTGRVAGHPSQPSGFRSGIETVVSAMKMSGIYGGGGNNSSSTSGSSAHPHTFPARPIARSAPVHRRSAFASQHSLGKKRSKPDSYKDY</sequence>
<feature type="compositionally biased region" description="Polar residues" evidence="1">
    <location>
        <begin position="152"/>
        <end position="171"/>
    </location>
</feature>
<feature type="region of interest" description="Disordered" evidence="1">
    <location>
        <begin position="447"/>
        <end position="483"/>
    </location>
</feature>
<feature type="region of interest" description="Disordered" evidence="1">
    <location>
        <begin position="1"/>
        <end position="41"/>
    </location>
</feature>
<protein>
    <submittedName>
        <fullName evidence="2">Cyclin family protein</fullName>
    </submittedName>
</protein>
<evidence type="ECO:0000313" key="2">
    <source>
        <dbReference type="EMBL" id="TPP44081.1"/>
    </source>
</evidence>
<dbReference type="EMBL" id="RHLC01000038">
    <property type="protein sequence ID" value="TPP44081.1"/>
    <property type="molecule type" value="Genomic_DNA"/>
</dbReference>
<reference evidence="3" key="1">
    <citation type="submission" date="2019-02" db="EMBL/GenBank/DDBJ databases">
        <title>FDA dAtabase for Regulatory Grade micrObial Sequences (FDA-ARGOS): Supporting development and validation of Infectious Disease Dx tests.</title>
        <authorList>
            <person name="Duncan R."/>
            <person name="Fisher C."/>
            <person name="Tallon L."/>
            <person name="Sadzewicz L."/>
            <person name="Sengamalay N."/>
            <person name="Ott S."/>
            <person name="Godinez A."/>
            <person name="Nagaraj S."/>
            <person name="Vavikolanu K."/>
            <person name="Nadendla S."/>
            <person name="Aluvathingal J."/>
            <person name="Sichtig H."/>
        </authorList>
    </citation>
    <scope>NUCLEOTIDE SEQUENCE [LARGE SCALE GENOMIC DNA]</scope>
    <source>
        <strain evidence="3">FDAARGOS_361</strain>
    </source>
</reference>
<evidence type="ECO:0000313" key="3">
    <source>
        <dbReference type="Proteomes" id="UP000318447"/>
    </source>
</evidence>
<feature type="region of interest" description="Disordered" evidence="1">
    <location>
        <begin position="852"/>
        <end position="890"/>
    </location>
</feature>
<dbReference type="VEuPathDB" id="TriTrypDB:LdCL_050012200"/>
<dbReference type="Proteomes" id="UP000318447">
    <property type="component" value="Unassembled WGS sequence"/>
</dbReference>
<feature type="region of interest" description="Disordered" evidence="1">
    <location>
        <begin position="66"/>
        <end position="107"/>
    </location>
</feature>
<dbReference type="VEuPathDB" id="TriTrypDB:LdBPK_050710.1"/>
<feature type="compositionally biased region" description="Low complexity" evidence="1">
    <location>
        <begin position="78"/>
        <end position="95"/>
    </location>
</feature>
<dbReference type="InterPro" id="IPR013922">
    <property type="entry name" value="Cyclin_PHO80-like"/>
</dbReference>
<proteinExistence type="predicted"/>
<feature type="compositionally biased region" description="Polar residues" evidence="1">
    <location>
        <begin position="815"/>
        <end position="825"/>
    </location>
</feature>
<feature type="compositionally biased region" description="Low complexity" evidence="1">
    <location>
        <begin position="194"/>
        <end position="208"/>
    </location>
</feature>
<gene>
    <name evidence="2" type="ORF">CGC21_9590</name>
</gene>
<feature type="region of interest" description="Disordered" evidence="1">
    <location>
        <begin position="806"/>
        <end position="825"/>
    </location>
</feature>
<dbReference type="VEuPathDB" id="TriTrypDB:LDHU3_05.0800"/>
<dbReference type="PANTHER" id="PTHR15615">
    <property type="match status" value="1"/>
</dbReference>
<dbReference type="PANTHER" id="PTHR15615:SF108">
    <property type="entry name" value="PROTEIN CNPPD1"/>
    <property type="match status" value="1"/>
</dbReference>
<dbReference type="GO" id="GO:0019901">
    <property type="term" value="F:protein kinase binding"/>
    <property type="evidence" value="ECO:0007669"/>
    <property type="project" value="InterPro"/>
</dbReference>
<feature type="compositionally biased region" description="Low complexity" evidence="1">
    <location>
        <begin position="24"/>
        <end position="41"/>
    </location>
</feature>
<name>A0A504X4P6_LEIDO</name>
<feature type="compositionally biased region" description="Basic and acidic residues" evidence="1">
    <location>
        <begin position="248"/>
        <end position="261"/>
    </location>
</feature>
<feature type="region of interest" description="Disordered" evidence="1">
    <location>
        <begin position="1094"/>
        <end position="1149"/>
    </location>
</feature>
<dbReference type="Gene3D" id="1.10.472.10">
    <property type="entry name" value="Cyclin-like"/>
    <property type="match status" value="1"/>
</dbReference>
<feature type="region of interest" description="Disordered" evidence="1">
    <location>
        <begin position="235"/>
        <end position="374"/>
    </location>
</feature>
<feature type="region of interest" description="Disordered" evidence="1">
    <location>
        <begin position="152"/>
        <end position="220"/>
    </location>
</feature>
<dbReference type="AlphaFoldDB" id="A0A504X4P6"/>
<accession>A0A504X4P6</accession>
<evidence type="ECO:0000256" key="1">
    <source>
        <dbReference type="SAM" id="MobiDB-lite"/>
    </source>
</evidence>
<feature type="compositionally biased region" description="Polar residues" evidence="1">
    <location>
        <begin position="311"/>
        <end position="321"/>
    </location>
</feature>